<keyword evidence="6 9" id="KW-0443">Lipid metabolism</keyword>
<comment type="similarity">
    <text evidence="2 9">Belongs to the thioester dehydratase family. FabZ subfamily.</text>
</comment>
<evidence type="ECO:0000313" key="10">
    <source>
        <dbReference type="EMBL" id="WAI19183.1"/>
    </source>
</evidence>
<comment type="catalytic activity">
    <reaction evidence="9">
        <text>a (3R)-hydroxyacyl-[ACP] = a (2E)-enoyl-[ACP] + H2O</text>
        <dbReference type="Rhea" id="RHEA:13097"/>
        <dbReference type="Rhea" id="RHEA-COMP:9925"/>
        <dbReference type="Rhea" id="RHEA-COMP:9945"/>
        <dbReference type="ChEBI" id="CHEBI:15377"/>
        <dbReference type="ChEBI" id="CHEBI:78784"/>
        <dbReference type="ChEBI" id="CHEBI:78827"/>
        <dbReference type="EC" id="4.2.1.59"/>
    </reaction>
</comment>
<dbReference type="GO" id="GO:0005737">
    <property type="term" value="C:cytoplasm"/>
    <property type="evidence" value="ECO:0007669"/>
    <property type="project" value="UniProtKB-SubCell"/>
</dbReference>
<comment type="function">
    <text evidence="8 9">Involved in unsaturated fatty acids biosynthesis. Catalyzes the dehydration of short chain beta-hydroxyacyl-ACPs and long chain saturated and unsaturated beta-hydroxyacyl-ACPs.</text>
</comment>
<dbReference type="InterPro" id="IPR029069">
    <property type="entry name" value="HotDog_dom_sf"/>
</dbReference>
<dbReference type="PANTHER" id="PTHR30272:SF1">
    <property type="entry name" value="3-HYDROXYACYL-[ACYL-CARRIER-PROTEIN] DEHYDRATASE"/>
    <property type="match status" value="1"/>
</dbReference>
<dbReference type="Gene3D" id="3.10.129.10">
    <property type="entry name" value="Hotdog Thioesterase"/>
    <property type="match status" value="1"/>
</dbReference>
<evidence type="ECO:0000256" key="8">
    <source>
        <dbReference type="ARBA" id="ARBA00025049"/>
    </source>
</evidence>
<protein>
    <recommendedName>
        <fullName evidence="9">3-hydroxyacyl-[acyl-carrier-protein] dehydratase FabZ</fullName>
        <ecNumber evidence="9">4.2.1.59</ecNumber>
    </recommendedName>
    <alternativeName>
        <fullName evidence="9">(3R)-hydroxymyristoyl-[acyl-carrier-protein] dehydratase</fullName>
        <shortName evidence="9">(3R)-hydroxymyristoyl-ACP dehydrase</shortName>
    </alternativeName>
    <alternativeName>
        <fullName evidence="9">Beta-hydroxyacyl-ACP dehydratase</fullName>
    </alternativeName>
</protein>
<name>A0AAJ5PW26_9GAMM</name>
<evidence type="ECO:0000256" key="6">
    <source>
        <dbReference type="ARBA" id="ARBA00023098"/>
    </source>
</evidence>
<dbReference type="GO" id="GO:0006633">
    <property type="term" value="P:fatty acid biosynthetic process"/>
    <property type="evidence" value="ECO:0007669"/>
    <property type="project" value="UniProtKB-UniRule"/>
</dbReference>
<dbReference type="InterPro" id="IPR013114">
    <property type="entry name" value="FabA_FabZ"/>
</dbReference>
<dbReference type="EMBL" id="CP113406">
    <property type="protein sequence ID" value="WAI19183.1"/>
    <property type="molecule type" value="Genomic_DNA"/>
</dbReference>
<dbReference type="InterPro" id="IPR010084">
    <property type="entry name" value="FabZ"/>
</dbReference>
<dbReference type="Proteomes" id="UP001163440">
    <property type="component" value="Chromosome"/>
</dbReference>
<dbReference type="CDD" id="cd01288">
    <property type="entry name" value="FabZ"/>
    <property type="match status" value="1"/>
</dbReference>
<dbReference type="RefSeq" id="WP_158365635.1">
    <property type="nucleotide sequence ID" value="NZ_CP034882.1"/>
</dbReference>
<proteinExistence type="inferred from homology"/>
<dbReference type="Pfam" id="PF07977">
    <property type="entry name" value="FabA"/>
    <property type="match status" value="1"/>
</dbReference>
<dbReference type="GO" id="GO:0019171">
    <property type="term" value="F:(3R)-hydroxyacyl-[acyl-carrier-protein] dehydratase activity"/>
    <property type="evidence" value="ECO:0007669"/>
    <property type="project" value="UniProtKB-EC"/>
</dbReference>
<sequence>MNILRKNLNIKKILKILPHRYPFLLIDRVIKLSIFKYLKAIKNCTINEPFFQGHFSKDPIFPGVLIIESMAQAAGILIYKSTGQLSINTLYHFVGIDNTRFKKTVTPGDQILIEVFFLKFNKNILKFKSTAIVNKDIICKSTIIFAKKSFLN</sequence>
<gene>
    <name evidence="9 10" type="primary">fabZ</name>
    <name evidence="10" type="ORF">OW720_01225</name>
</gene>
<accession>A0AAJ5PW26</accession>
<dbReference type="AlphaFoldDB" id="A0AAJ5PW26"/>
<comment type="subcellular location">
    <subcellularLocation>
        <location evidence="1 9">Cytoplasm</location>
    </subcellularLocation>
</comment>
<dbReference type="EC" id="4.2.1.59" evidence="9"/>
<evidence type="ECO:0000256" key="7">
    <source>
        <dbReference type="ARBA" id="ARBA00023239"/>
    </source>
</evidence>
<evidence type="ECO:0000256" key="9">
    <source>
        <dbReference type="HAMAP-Rule" id="MF_00406"/>
    </source>
</evidence>
<dbReference type="FunFam" id="3.10.129.10:FF:000001">
    <property type="entry name" value="3-hydroxyacyl-[acyl-carrier-protein] dehydratase FabZ"/>
    <property type="match status" value="1"/>
</dbReference>
<evidence type="ECO:0000313" key="11">
    <source>
        <dbReference type="Proteomes" id="UP001163440"/>
    </source>
</evidence>
<organism evidence="10 11">
    <name type="scientific">Buchnera aphidicola</name>
    <name type="common">Brevicoryne brassicae</name>
    <dbReference type="NCBI Taxonomy" id="911343"/>
    <lineage>
        <taxon>Bacteria</taxon>
        <taxon>Pseudomonadati</taxon>
        <taxon>Pseudomonadota</taxon>
        <taxon>Gammaproteobacteria</taxon>
        <taxon>Enterobacterales</taxon>
        <taxon>Erwiniaceae</taxon>
        <taxon>Buchnera</taxon>
    </lineage>
</organism>
<keyword evidence="3 9" id="KW-0963">Cytoplasm</keyword>
<keyword evidence="4 9" id="KW-0444">Lipid biosynthesis</keyword>
<dbReference type="SUPFAM" id="SSF54637">
    <property type="entry name" value="Thioesterase/thiol ester dehydrase-isomerase"/>
    <property type="match status" value="1"/>
</dbReference>
<dbReference type="GO" id="GO:0009245">
    <property type="term" value="P:lipid A biosynthetic process"/>
    <property type="evidence" value="ECO:0007669"/>
    <property type="project" value="UniProtKB-UniRule"/>
</dbReference>
<evidence type="ECO:0000256" key="2">
    <source>
        <dbReference type="ARBA" id="ARBA00009174"/>
    </source>
</evidence>
<feature type="active site" evidence="9">
    <location>
        <position position="54"/>
    </location>
</feature>
<keyword evidence="5 9" id="KW-0441">Lipid A biosynthesis</keyword>
<reference evidence="10" key="1">
    <citation type="submission" date="2022-11" db="EMBL/GenBank/DDBJ databases">
        <title>The whole genome sequencing of pests is an important tool to study the evolution of the plant-insect interaction and insecticide resistance.</title>
        <authorList>
            <person name="Kananovich Y."/>
        </authorList>
    </citation>
    <scope>NUCLEOTIDE SEQUENCE</scope>
    <source>
        <strain evidence="10">BSU_Bre_2018</strain>
    </source>
</reference>
<dbReference type="NCBIfam" id="NF000582">
    <property type="entry name" value="PRK00006.1"/>
    <property type="match status" value="1"/>
</dbReference>
<dbReference type="GO" id="GO:0016020">
    <property type="term" value="C:membrane"/>
    <property type="evidence" value="ECO:0007669"/>
    <property type="project" value="GOC"/>
</dbReference>
<evidence type="ECO:0000256" key="3">
    <source>
        <dbReference type="ARBA" id="ARBA00022490"/>
    </source>
</evidence>
<dbReference type="PANTHER" id="PTHR30272">
    <property type="entry name" value="3-HYDROXYACYL-[ACYL-CARRIER-PROTEIN] DEHYDRATASE"/>
    <property type="match status" value="1"/>
</dbReference>
<evidence type="ECO:0000256" key="1">
    <source>
        <dbReference type="ARBA" id="ARBA00004496"/>
    </source>
</evidence>
<dbReference type="HAMAP" id="MF_00406">
    <property type="entry name" value="FabZ"/>
    <property type="match status" value="1"/>
</dbReference>
<evidence type="ECO:0000256" key="4">
    <source>
        <dbReference type="ARBA" id="ARBA00022516"/>
    </source>
</evidence>
<dbReference type="NCBIfam" id="TIGR01750">
    <property type="entry name" value="fabZ"/>
    <property type="match status" value="1"/>
</dbReference>
<evidence type="ECO:0000256" key="5">
    <source>
        <dbReference type="ARBA" id="ARBA00022556"/>
    </source>
</evidence>
<keyword evidence="7 9" id="KW-0456">Lyase</keyword>